<evidence type="ECO:0000313" key="2">
    <source>
        <dbReference type="Proteomes" id="UP000317648"/>
    </source>
</evidence>
<sequence>MVGGSPCIDGTRLTCANVAQSLRYESVDEYLRDYPHLTPADIRNCLEYCSRRQCIEDEVINFCQQCTLDTRRDPDPDDSPEEIWLLAETLLMNRKSNTRSRD</sequence>
<dbReference type="InterPro" id="IPR007367">
    <property type="entry name" value="DUF433"/>
</dbReference>
<dbReference type="RefSeq" id="WP_391540601.1">
    <property type="nucleotide sequence ID" value="NZ_CP036433.1"/>
</dbReference>
<organism evidence="1 2">
    <name type="scientific">Lignipirellula cremea</name>
    <dbReference type="NCBI Taxonomy" id="2528010"/>
    <lineage>
        <taxon>Bacteria</taxon>
        <taxon>Pseudomonadati</taxon>
        <taxon>Planctomycetota</taxon>
        <taxon>Planctomycetia</taxon>
        <taxon>Pirellulales</taxon>
        <taxon>Pirellulaceae</taxon>
        <taxon>Lignipirellula</taxon>
    </lineage>
</organism>
<accession>A0A518DS71</accession>
<reference evidence="1 2" key="1">
    <citation type="submission" date="2019-02" db="EMBL/GenBank/DDBJ databases">
        <title>Deep-cultivation of Planctomycetes and their phenomic and genomic characterization uncovers novel biology.</title>
        <authorList>
            <person name="Wiegand S."/>
            <person name="Jogler M."/>
            <person name="Boedeker C."/>
            <person name="Pinto D."/>
            <person name="Vollmers J."/>
            <person name="Rivas-Marin E."/>
            <person name="Kohn T."/>
            <person name="Peeters S.H."/>
            <person name="Heuer A."/>
            <person name="Rast P."/>
            <person name="Oberbeckmann S."/>
            <person name="Bunk B."/>
            <person name="Jeske O."/>
            <person name="Meyerdierks A."/>
            <person name="Storesund J.E."/>
            <person name="Kallscheuer N."/>
            <person name="Luecker S."/>
            <person name="Lage O.M."/>
            <person name="Pohl T."/>
            <person name="Merkel B.J."/>
            <person name="Hornburger P."/>
            <person name="Mueller R.-W."/>
            <person name="Bruemmer F."/>
            <person name="Labrenz M."/>
            <person name="Spormann A.M."/>
            <person name="Op den Camp H."/>
            <person name="Overmann J."/>
            <person name="Amann R."/>
            <person name="Jetten M.S.M."/>
            <person name="Mascher T."/>
            <person name="Medema M.H."/>
            <person name="Devos D.P."/>
            <person name="Kaster A.-K."/>
            <person name="Ovreas L."/>
            <person name="Rohde M."/>
            <person name="Galperin M.Y."/>
            <person name="Jogler C."/>
        </authorList>
    </citation>
    <scope>NUCLEOTIDE SEQUENCE [LARGE SCALE GENOMIC DNA]</scope>
    <source>
        <strain evidence="1 2">Pla85_3_4</strain>
    </source>
</reference>
<evidence type="ECO:0000313" key="1">
    <source>
        <dbReference type="EMBL" id="QDU94684.1"/>
    </source>
</evidence>
<protein>
    <recommendedName>
        <fullName evidence="3">DUF433 domain-containing protein</fullName>
    </recommendedName>
</protein>
<dbReference type="AlphaFoldDB" id="A0A518DS71"/>
<dbReference type="Proteomes" id="UP000317648">
    <property type="component" value="Chromosome"/>
</dbReference>
<proteinExistence type="predicted"/>
<name>A0A518DS71_9BACT</name>
<evidence type="ECO:0008006" key="3">
    <source>
        <dbReference type="Google" id="ProtNLM"/>
    </source>
</evidence>
<dbReference type="InterPro" id="IPR036388">
    <property type="entry name" value="WH-like_DNA-bd_sf"/>
</dbReference>
<dbReference type="EMBL" id="CP036433">
    <property type="protein sequence ID" value="QDU94684.1"/>
    <property type="molecule type" value="Genomic_DNA"/>
</dbReference>
<dbReference type="KEGG" id="lcre:Pla8534_24900"/>
<dbReference type="Gene3D" id="1.10.10.10">
    <property type="entry name" value="Winged helix-like DNA-binding domain superfamily/Winged helix DNA-binding domain"/>
    <property type="match status" value="1"/>
</dbReference>
<gene>
    <name evidence="1" type="ORF">Pla8534_24900</name>
</gene>
<dbReference type="InterPro" id="IPR009057">
    <property type="entry name" value="Homeodomain-like_sf"/>
</dbReference>
<dbReference type="Pfam" id="PF04255">
    <property type="entry name" value="DUF433"/>
    <property type="match status" value="1"/>
</dbReference>
<dbReference type="PANTHER" id="PTHR34849:SF3">
    <property type="entry name" value="SSR2962 PROTEIN"/>
    <property type="match status" value="1"/>
</dbReference>
<keyword evidence="2" id="KW-1185">Reference proteome</keyword>
<dbReference type="SUPFAM" id="SSF46689">
    <property type="entry name" value="Homeodomain-like"/>
    <property type="match status" value="1"/>
</dbReference>
<dbReference type="PANTHER" id="PTHR34849">
    <property type="entry name" value="SSL5025 PROTEIN"/>
    <property type="match status" value="1"/>
</dbReference>